<accession>A0A139AJG2</accession>
<gene>
    <name evidence="2" type="ORF">M427DRAFT_267673</name>
</gene>
<sequence>MAKALTIDQSSSENERSSVPFPRQHPLGVSFFGKLSATRSTTRLQGSPNGHSHLGINMRGSPLYLVVCATLLAIPGLYSPVVRAQRDNNHNGSRPANVHRHRSNPARNSQQQLLSLLSKPLLQVYLSKLPLPPAPFHQFESSTEGDLEPKSTPELNLHNLGVTTTTGTPGVYIPYLSDVTFPETGSITNFVNQADLECRVMCDFRSSCLGYVLKGNGSSLTTRNRVTGVTFPKRAILHQVHSIRVYPTPLHH</sequence>
<protein>
    <submittedName>
        <fullName evidence="2">Uncharacterized protein</fullName>
    </submittedName>
</protein>
<reference evidence="2 3" key="1">
    <citation type="journal article" date="2015" name="Genome Biol. Evol.">
        <title>Phylogenomic analyses indicate that early fungi evolved digesting cell walls of algal ancestors of land plants.</title>
        <authorList>
            <person name="Chang Y."/>
            <person name="Wang S."/>
            <person name="Sekimoto S."/>
            <person name="Aerts A.L."/>
            <person name="Choi C."/>
            <person name="Clum A."/>
            <person name="LaButti K.M."/>
            <person name="Lindquist E.A."/>
            <person name="Yee Ngan C."/>
            <person name="Ohm R.A."/>
            <person name="Salamov A.A."/>
            <person name="Grigoriev I.V."/>
            <person name="Spatafora J.W."/>
            <person name="Berbee M.L."/>
        </authorList>
    </citation>
    <scope>NUCLEOTIDE SEQUENCE [LARGE SCALE GENOMIC DNA]</scope>
    <source>
        <strain evidence="2 3">JEL478</strain>
    </source>
</reference>
<feature type="region of interest" description="Disordered" evidence="1">
    <location>
        <begin position="85"/>
        <end position="110"/>
    </location>
</feature>
<name>A0A139AJG2_GONPJ</name>
<dbReference type="AlphaFoldDB" id="A0A139AJG2"/>
<feature type="region of interest" description="Disordered" evidence="1">
    <location>
        <begin position="1"/>
        <end position="25"/>
    </location>
</feature>
<dbReference type="EMBL" id="KQ965749">
    <property type="protein sequence ID" value="KXS16922.1"/>
    <property type="molecule type" value="Genomic_DNA"/>
</dbReference>
<evidence type="ECO:0000313" key="3">
    <source>
        <dbReference type="Proteomes" id="UP000070544"/>
    </source>
</evidence>
<organism evidence="2 3">
    <name type="scientific">Gonapodya prolifera (strain JEL478)</name>
    <name type="common">Monoblepharis prolifera</name>
    <dbReference type="NCBI Taxonomy" id="1344416"/>
    <lineage>
        <taxon>Eukaryota</taxon>
        <taxon>Fungi</taxon>
        <taxon>Fungi incertae sedis</taxon>
        <taxon>Chytridiomycota</taxon>
        <taxon>Chytridiomycota incertae sedis</taxon>
        <taxon>Monoblepharidomycetes</taxon>
        <taxon>Monoblepharidales</taxon>
        <taxon>Gonapodyaceae</taxon>
        <taxon>Gonapodya</taxon>
    </lineage>
</organism>
<evidence type="ECO:0000313" key="2">
    <source>
        <dbReference type="EMBL" id="KXS16922.1"/>
    </source>
</evidence>
<proteinExistence type="predicted"/>
<dbReference type="Proteomes" id="UP000070544">
    <property type="component" value="Unassembled WGS sequence"/>
</dbReference>
<keyword evidence="3" id="KW-1185">Reference proteome</keyword>
<evidence type="ECO:0000256" key="1">
    <source>
        <dbReference type="SAM" id="MobiDB-lite"/>
    </source>
</evidence>